<dbReference type="InterPro" id="IPR008565">
    <property type="entry name" value="TtsA-like_GH18_dom"/>
</dbReference>
<feature type="domain" description="TtsA-like Glycoside hydrolase family 108" evidence="1">
    <location>
        <begin position="8"/>
        <end position="90"/>
    </location>
</feature>
<feature type="domain" description="Peptidoglycan binding" evidence="2">
    <location>
        <begin position="94"/>
        <end position="176"/>
    </location>
</feature>
<reference evidence="3 4" key="1">
    <citation type="submission" date="2016-11" db="EMBL/GenBank/DDBJ databases">
        <authorList>
            <person name="Jaros S."/>
            <person name="Januszkiewicz K."/>
            <person name="Wedrychowicz H."/>
        </authorList>
    </citation>
    <scope>NUCLEOTIDE SEQUENCE [LARGE SCALE GENOMIC DNA]</scope>
    <source>
        <strain evidence="3 4">LMG 20594</strain>
    </source>
</reference>
<gene>
    <name evidence="3" type="ORF">SAMN05192548_10156</name>
</gene>
<evidence type="ECO:0000259" key="1">
    <source>
        <dbReference type="Pfam" id="PF05838"/>
    </source>
</evidence>
<dbReference type="Proteomes" id="UP000184395">
    <property type="component" value="Unassembled WGS sequence"/>
</dbReference>
<proteinExistence type="predicted"/>
<dbReference type="OrthoDB" id="9815229at2"/>
<accession>A0A1M6Q9R2</accession>
<dbReference type="AlphaFoldDB" id="A0A1M6Q9R2"/>
<dbReference type="EMBL" id="FRAB01000015">
    <property type="protein sequence ID" value="SHK16870.1"/>
    <property type="molecule type" value="Genomic_DNA"/>
</dbReference>
<sequence length="183" mass="19739">MTLDEKIDALIGREGGYSNNALDAGGETMWGVTAAVARAFGYAGAMRDMPRATAAQIYRSRYWQQPKFDLVDAVSPALAEKLFDIGVNAGPATGVRFLQRALNVLNQNQRAFADIATDGGIGAMTIAALKAFLAVRGADGHRVLLGMVTAQQSVYYIECAEKRVENETFEYGWQLNRALGVSA</sequence>
<evidence type="ECO:0000313" key="4">
    <source>
        <dbReference type="Proteomes" id="UP000184395"/>
    </source>
</evidence>
<dbReference type="InterPro" id="IPR023346">
    <property type="entry name" value="Lysozyme-like_dom_sf"/>
</dbReference>
<dbReference type="RefSeq" id="WP_073429457.1">
    <property type="nucleotide sequence ID" value="NZ_CADFGY010000009.1"/>
</dbReference>
<dbReference type="Pfam" id="PF09374">
    <property type="entry name" value="PG_binding_3"/>
    <property type="match status" value="1"/>
</dbReference>
<dbReference type="Gene3D" id="1.20.141.10">
    <property type="entry name" value="Chitosanase, subunit A, domain 1"/>
    <property type="match status" value="1"/>
</dbReference>
<dbReference type="STRING" id="169427.SAMN05192548_10156"/>
<dbReference type="CDD" id="cd13926">
    <property type="entry name" value="N-acetylmuramidase_GH108"/>
    <property type="match status" value="1"/>
</dbReference>
<protein>
    <submittedName>
        <fullName evidence="3">Predicted Peptidoglycan domain-containing protein</fullName>
    </submittedName>
</protein>
<dbReference type="InterPro" id="IPR018537">
    <property type="entry name" value="Peptidoglycan-bd_3"/>
</dbReference>
<dbReference type="SUPFAM" id="SSF53955">
    <property type="entry name" value="Lysozyme-like"/>
    <property type="match status" value="1"/>
</dbReference>
<evidence type="ECO:0000313" key="3">
    <source>
        <dbReference type="EMBL" id="SHK16870.1"/>
    </source>
</evidence>
<dbReference type="Pfam" id="PF05838">
    <property type="entry name" value="Glyco_hydro_108"/>
    <property type="match status" value="1"/>
</dbReference>
<evidence type="ECO:0000259" key="2">
    <source>
        <dbReference type="Pfam" id="PF09374"/>
    </source>
</evidence>
<organism evidence="3 4">
    <name type="scientific">Paraburkholderia terricola</name>
    <dbReference type="NCBI Taxonomy" id="169427"/>
    <lineage>
        <taxon>Bacteria</taxon>
        <taxon>Pseudomonadati</taxon>
        <taxon>Pseudomonadota</taxon>
        <taxon>Betaproteobacteria</taxon>
        <taxon>Burkholderiales</taxon>
        <taxon>Burkholderiaceae</taxon>
        <taxon>Paraburkholderia</taxon>
    </lineage>
</organism>
<name>A0A1M6Q9R2_9BURK</name>